<evidence type="ECO:0000256" key="1">
    <source>
        <dbReference type="SAM" id="Phobius"/>
    </source>
</evidence>
<keyword evidence="1" id="KW-1133">Transmembrane helix</keyword>
<dbReference type="PANTHER" id="PTHR36834">
    <property type="entry name" value="MEMBRANE PROTEIN-RELATED"/>
    <property type="match status" value="1"/>
</dbReference>
<feature type="transmembrane region" description="Helical" evidence="1">
    <location>
        <begin position="145"/>
        <end position="162"/>
    </location>
</feature>
<dbReference type="PANTHER" id="PTHR36834:SF1">
    <property type="entry name" value="INTEGRAL MEMBRANE PROTEIN"/>
    <property type="match status" value="1"/>
</dbReference>
<sequence>MIKWMPYVMNMTGILIWLKIRSRKLTNGSYWQLSTIFSAIGYLVIVGYLTLAPTSEAFLGKQQVVPFMIGTVPVNLIPFWSTTADFYQNVLLMLPMGIYIALLRPTSKIKIAFFAGLMISFGIEAMQFVLDLVVGLSRWVDVNDVLTNTVGVLIGWLLIALMKRTKLNRLVWRFSIDFLGLTRKGGR</sequence>
<accession>A0ABW3PJ03</accession>
<evidence type="ECO:0000313" key="3">
    <source>
        <dbReference type="EMBL" id="MFD1125467.1"/>
    </source>
</evidence>
<gene>
    <name evidence="3" type="ORF">ACFQ22_08895</name>
</gene>
<dbReference type="InterPro" id="IPR053150">
    <property type="entry name" value="Teicoplanin_resist-assoc"/>
</dbReference>
<feature type="domain" description="VanZ-like" evidence="2">
    <location>
        <begin position="40"/>
        <end position="162"/>
    </location>
</feature>
<keyword evidence="1" id="KW-0472">Membrane</keyword>
<dbReference type="RefSeq" id="WP_121977172.1">
    <property type="nucleotide sequence ID" value="NZ_JBHTLH010000030.1"/>
</dbReference>
<protein>
    <submittedName>
        <fullName evidence="3">VanZ family protein</fullName>
    </submittedName>
</protein>
<comment type="caution">
    <text evidence="3">The sequence shown here is derived from an EMBL/GenBank/DDBJ whole genome shotgun (WGS) entry which is preliminary data.</text>
</comment>
<keyword evidence="1" id="KW-0812">Transmembrane</keyword>
<reference evidence="4" key="1">
    <citation type="journal article" date="2019" name="Int. J. Syst. Evol. Microbiol.">
        <title>The Global Catalogue of Microorganisms (GCM) 10K type strain sequencing project: providing services to taxonomists for standard genome sequencing and annotation.</title>
        <authorList>
            <consortium name="The Broad Institute Genomics Platform"/>
            <consortium name="The Broad Institute Genome Sequencing Center for Infectious Disease"/>
            <person name="Wu L."/>
            <person name="Ma J."/>
        </authorList>
    </citation>
    <scope>NUCLEOTIDE SEQUENCE [LARGE SCALE GENOMIC DNA]</scope>
    <source>
        <strain evidence="4">CCUG 71848</strain>
    </source>
</reference>
<dbReference type="Proteomes" id="UP001597156">
    <property type="component" value="Unassembled WGS sequence"/>
</dbReference>
<dbReference type="InterPro" id="IPR006976">
    <property type="entry name" value="VanZ-like"/>
</dbReference>
<feature type="transmembrane region" description="Helical" evidence="1">
    <location>
        <begin position="30"/>
        <end position="51"/>
    </location>
</feature>
<evidence type="ECO:0000313" key="4">
    <source>
        <dbReference type="Proteomes" id="UP001597156"/>
    </source>
</evidence>
<feature type="transmembrane region" description="Helical" evidence="1">
    <location>
        <begin position="86"/>
        <end position="104"/>
    </location>
</feature>
<evidence type="ECO:0000259" key="2">
    <source>
        <dbReference type="Pfam" id="PF04892"/>
    </source>
</evidence>
<name>A0ABW3PJ03_9LACO</name>
<dbReference type="Pfam" id="PF04892">
    <property type="entry name" value="VanZ"/>
    <property type="match status" value="1"/>
</dbReference>
<feature type="transmembrane region" description="Helical" evidence="1">
    <location>
        <begin position="111"/>
        <end position="130"/>
    </location>
</feature>
<organism evidence="3 4">
    <name type="scientific">Lentilactobacillus raoultii</name>
    <dbReference type="NCBI Taxonomy" id="1987503"/>
    <lineage>
        <taxon>Bacteria</taxon>
        <taxon>Bacillati</taxon>
        <taxon>Bacillota</taxon>
        <taxon>Bacilli</taxon>
        <taxon>Lactobacillales</taxon>
        <taxon>Lactobacillaceae</taxon>
        <taxon>Lentilactobacillus</taxon>
    </lineage>
</organism>
<dbReference type="EMBL" id="JBHTLH010000030">
    <property type="protein sequence ID" value="MFD1125467.1"/>
    <property type="molecule type" value="Genomic_DNA"/>
</dbReference>
<proteinExistence type="predicted"/>
<keyword evidence="4" id="KW-1185">Reference proteome</keyword>